<reference evidence="3 4" key="1">
    <citation type="submission" date="2018-06" db="EMBL/GenBank/DDBJ databases">
        <authorList>
            <consortium name="Pathogen Informatics"/>
            <person name="Doyle S."/>
        </authorList>
    </citation>
    <scope>NUCLEOTIDE SEQUENCE [LARGE SCALE GENOMIC DNA]</scope>
    <source>
        <strain evidence="3 4">NCTC11807</strain>
    </source>
</reference>
<gene>
    <name evidence="3" type="ORF">NCTC11807_01647</name>
</gene>
<accession>A0A380H441</accession>
<evidence type="ECO:0000313" key="4">
    <source>
        <dbReference type="Proteomes" id="UP000255425"/>
    </source>
</evidence>
<comment type="similarity">
    <text evidence="1">Belongs to the TelA family.</text>
</comment>
<dbReference type="AlphaFoldDB" id="A0A380H441"/>
<organism evidence="3 4">
    <name type="scientific">Staphylococcus saccharolyticus</name>
    <dbReference type="NCBI Taxonomy" id="33028"/>
    <lineage>
        <taxon>Bacteria</taxon>
        <taxon>Bacillati</taxon>
        <taxon>Bacillota</taxon>
        <taxon>Bacilli</taxon>
        <taxon>Bacillales</taxon>
        <taxon>Staphylococcaceae</taxon>
        <taxon>Staphylococcus</taxon>
    </lineage>
</organism>
<dbReference type="EMBL" id="UHDZ01000001">
    <property type="protein sequence ID" value="SUM71930.1"/>
    <property type="molecule type" value="Genomic_DNA"/>
</dbReference>
<dbReference type="InterPro" id="IPR008863">
    <property type="entry name" value="Toxic_anion-R_TelA"/>
</dbReference>
<protein>
    <submittedName>
        <fullName evidence="3">Tellurite resistance protein</fullName>
    </submittedName>
</protein>
<name>A0A380H441_9STAP</name>
<sequence length="195" mass="22725">MNEMSRELSSNQSHPLDQYMEEQSTNQPSIVEDFKTQLSNEDKKKIESISQQIQPLDHDGLLQFGTQLQQNMSQFSHRMLDEVQSKDMGPVGDVLNQLMGKLKSVNRNELNPEKQSKLKRFFRRTKASINEIFSRMQSVSSQIDRITIQLEKHKGNLTKNVELLDGLYKKNKNYFDGVTLYIEAAKRKNKKFKLK</sequence>
<evidence type="ECO:0000313" key="3">
    <source>
        <dbReference type="EMBL" id="SUM71930.1"/>
    </source>
</evidence>
<proteinExistence type="inferred from homology"/>
<dbReference type="PANTHER" id="PTHR38432:SF1">
    <property type="entry name" value="TELA-LIKE PROTEIN SAOUHSC_01408"/>
    <property type="match status" value="1"/>
</dbReference>
<evidence type="ECO:0000256" key="1">
    <source>
        <dbReference type="ARBA" id="ARBA00005541"/>
    </source>
</evidence>
<dbReference type="Pfam" id="PF05816">
    <property type="entry name" value="TelA"/>
    <property type="match status" value="1"/>
</dbReference>
<evidence type="ECO:0000256" key="2">
    <source>
        <dbReference type="SAM" id="MobiDB-lite"/>
    </source>
</evidence>
<dbReference type="PANTHER" id="PTHR38432">
    <property type="entry name" value="TELA-LIKE PROTEIN SAOUHSC_01408"/>
    <property type="match status" value="1"/>
</dbReference>
<keyword evidence="4" id="KW-1185">Reference proteome</keyword>
<dbReference type="Proteomes" id="UP000255425">
    <property type="component" value="Unassembled WGS sequence"/>
</dbReference>
<feature type="region of interest" description="Disordered" evidence="2">
    <location>
        <begin position="1"/>
        <end position="30"/>
    </location>
</feature>
<feature type="compositionally biased region" description="Polar residues" evidence="2">
    <location>
        <begin position="7"/>
        <end position="29"/>
    </location>
</feature>